<evidence type="ECO:0008006" key="3">
    <source>
        <dbReference type="Google" id="ProtNLM"/>
    </source>
</evidence>
<dbReference type="AlphaFoldDB" id="A0A2H3IVZ3"/>
<dbReference type="InterPro" id="IPR011333">
    <property type="entry name" value="SKP1/BTB/POZ_sf"/>
</dbReference>
<dbReference type="STRING" id="742152.A0A2H3IVZ3"/>
<accession>A0A2H3IVZ3</accession>
<protein>
    <recommendedName>
        <fullName evidence="3">BTB domain-containing protein</fullName>
    </recommendedName>
</protein>
<proteinExistence type="predicted"/>
<organism evidence="1 2">
    <name type="scientific">Wolfiporia cocos (strain MD-104)</name>
    <name type="common">Brown rot fungus</name>
    <dbReference type="NCBI Taxonomy" id="742152"/>
    <lineage>
        <taxon>Eukaryota</taxon>
        <taxon>Fungi</taxon>
        <taxon>Dikarya</taxon>
        <taxon>Basidiomycota</taxon>
        <taxon>Agaricomycotina</taxon>
        <taxon>Agaricomycetes</taxon>
        <taxon>Polyporales</taxon>
        <taxon>Phaeolaceae</taxon>
        <taxon>Wolfiporia</taxon>
    </lineage>
</organism>
<dbReference type="OrthoDB" id="6359816at2759"/>
<name>A0A2H3IVZ3_WOLCO</name>
<dbReference type="OMA" id="LACEYTE"/>
<evidence type="ECO:0000313" key="2">
    <source>
        <dbReference type="Proteomes" id="UP000218811"/>
    </source>
</evidence>
<dbReference type="Proteomes" id="UP000218811">
    <property type="component" value="Unassembled WGS sequence"/>
</dbReference>
<sequence length="497" mass="56003">MGFLNVQQDAADFDLVHRFRLDNLGVLLTAPDGTEATEARISVMLWPGYTYRVSRYYSKTGKSSLRLALYLLPGDMAFPPLSVNATVTVQSLSGDIVYSTQSPRRPSIFEQGRAIIGTLLTQKMYEASERMQHEDAVSVLVTLRPSNEPNPRSKPTLDLIHRVLTAQPISNTRFVVFSRRDSFGRLSSPRSFYANMKDLASTYERSESLLNVESMIEGFELQRGSCLSDYNLACEYTEYDSDFEPDEDEDDEDGDMVVVRGSGRDWRGSRASARRPARLVEPLIASEESITRESSQDRAMQMRGDEEAQGDMISSTTSFDMVDDKHEERSDLHTGSTYDGTTIVLLGTASKTWEALLYYLYTGIITFSPLRPRNATTCVDEDMWYHADGADEPAKPSCRSIYRLATKLELHGLRRIALQYLQSQLTPQTLLTEVFSEFTARYAEVKEMELALVVQYWDILKSSSAFKEKMVEVTSGKVPHAAEILSEIMLRVSAKQA</sequence>
<dbReference type="Gene3D" id="3.30.710.10">
    <property type="entry name" value="Potassium Channel Kv1.1, Chain A"/>
    <property type="match status" value="1"/>
</dbReference>
<reference evidence="1 2" key="1">
    <citation type="journal article" date="2012" name="Science">
        <title>The Paleozoic origin of enzymatic lignin decomposition reconstructed from 31 fungal genomes.</title>
        <authorList>
            <person name="Floudas D."/>
            <person name="Binder M."/>
            <person name="Riley R."/>
            <person name="Barry K."/>
            <person name="Blanchette R.A."/>
            <person name="Henrissat B."/>
            <person name="Martinez A.T."/>
            <person name="Otillar R."/>
            <person name="Spatafora J.W."/>
            <person name="Yadav J.S."/>
            <person name="Aerts A."/>
            <person name="Benoit I."/>
            <person name="Boyd A."/>
            <person name="Carlson A."/>
            <person name="Copeland A."/>
            <person name="Coutinho P.M."/>
            <person name="de Vries R.P."/>
            <person name="Ferreira P."/>
            <person name="Findley K."/>
            <person name="Foster B."/>
            <person name="Gaskell J."/>
            <person name="Glotzer D."/>
            <person name="Gorecki P."/>
            <person name="Heitman J."/>
            <person name="Hesse C."/>
            <person name="Hori C."/>
            <person name="Igarashi K."/>
            <person name="Jurgens J.A."/>
            <person name="Kallen N."/>
            <person name="Kersten P."/>
            <person name="Kohler A."/>
            <person name="Kuees U."/>
            <person name="Kumar T.K.A."/>
            <person name="Kuo A."/>
            <person name="LaButti K."/>
            <person name="Larrondo L.F."/>
            <person name="Lindquist E."/>
            <person name="Ling A."/>
            <person name="Lombard V."/>
            <person name="Lucas S."/>
            <person name="Lundell T."/>
            <person name="Martin R."/>
            <person name="McLaughlin D.J."/>
            <person name="Morgenstern I."/>
            <person name="Morin E."/>
            <person name="Murat C."/>
            <person name="Nagy L.G."/>
            <person name="Nolan M."/>
            <person name="Ohm R.A."/>
            <person name="Patyshakuliyeva A."/>
            <person name="Rokas A."/>
            <person name="Ruiz-Duenas F.J."/>
            <person name="Sabat G."/>
            <person name="Salamov A."/>
            <person name="Samejima M."/>
            <person name="Schmutz J."/>
            <person name="Slot J.C."/>
            <person name="St John F."/>
            <person name="Stenlid J."/>
            <person name="Sun H."/>
            <person name="Sun S."/>
            <person name="Syed K."/>
            <person name="Tsang A."/>
            <person name="Wiebenga A."/>
            <person name="Young D."/>
            <person name="Pisabarro A."/>
            <person name="Eastwood D.C."/>
            <person name="Martin F."/>
            <person name="Cullen D."/>
            <person name="Grigoriev I.V."/>
            <person name="Hibbett D.S."/>
        </authorList>
    </citation>
    <scope>NUCLEOTIDE SEQUENCE [LARGE SCALE GENOMIC DNA]</scope>
    <source>
        <strain evidence="1 2">MD-104</strain>
    </source>
</reference>
<evidence type="ECO:0000313" key="1">
    <source>
        <dbReference type="EMBL" id="PCH34162.1"/>
    </source>
</evidence>
<gene>
    <name evidence="1" type="ORF">WOLCODRAFT_135535</name>
</gene>
<keyword evidence="2" id="KW-1185">Reference proteome</keyword>
<dbReference type="EMBL" id="KB467831">
    <property type="protein sequence ID" value="PCH34162.1"/>
    <property type="molecule type" value="Genomic_DNA"/>
</dbReference>